<dbReference type="SUPFAM" id="SSF63748">
    <property type="entry name" value="Tudor/PWWP/MBT"/>
    <property type="match status" value="1"/>
</dbReference>
<reference evidence="2" key="1">
    <citation type="submission" date="2018-11" db="EMBL/GenBank/DDBJ databases">
        <authorList>
            <consortium name="Pathogen Informatics"/>
        </authorList>
    </citation>
    <scope>NUCLEOTIDE SEQUENCE</scope>
</reference>
<dbReference type="Gene3D" id="2.30.30.140">
    <property type="match status" value="1"/>
</dbReference>
<sequence>MSSFQHTSSRDSFETISQTLSLPLLPSNGPDTDSSSSVTTNRLADVIATPTNGDYLAPANFRPLPAPVSFRPVRDSHLRGARLLTADAPPACRASSGLGQFLLGMKLETVVPEDLRSPDDIETTPLCLATITRVQNNLLWLLPDLPQTRLSFRQQSCDDLSYSTHGQQHSPLLVSIHSTKIFPFGWSELVNHPLILPSGYEEIDYHTQAPINADCKKVFLPQVSGGPTNVTPPRANRRSGDSDTLISDGDDRNRSFSSTENDIIASYFHRGPVRRPHSHFSRMEYGRTSRFEGSGTKEDEAKAIESSTASSTSSDSARSRQRRSTSNMRKLQHYQQPPFLLENELKSNYTEDGLKPLEESKYFHLSMGRGYDDTEPPVDLEISRLRQATPVVDQESITAHRYAVASCLSGYLALKEEEEHCPPIFINSRCHLGPFLCKVNFIVCSTEVRLFSM</sequence>
<gene>
    <name evidence="2" type="ORF">PXEA_LOCUS7934</name>
</gene>
<feature type="region of interest" description="Disordered" evidence="1">
    <location>
        <begin position="223"/>
        <end position="258"/>
    </location>
</feature>
<accession>A0A3S5CJY4</accession>
<evidence type="ECO:0000256" key="1">
    <source>
        <dbReference type="SAM" id="MobiDB-lite"/>
    </source>
</evidence>
<protein>
    <submittedName>
        <fullName evidence="2">Uncharacterized protein</fullName>
    </submittedName>
</protein>
<dbReference type="Proteomes" id="UP000784294">
    <property type="component" value="Unassembled WGS sequence"/>
</dbReference>
<keyword evidence="3" id="KW-1185">Reference proteome</keyword>
<evidence type="ECO:0000313" key="3">
    <source>
        <dbReference type="Proteomes" id="UP000784294"/>
    </source>
</evidence>
<dbReference type="Pfam" id="PF02820">
    <property type="entry name" value="MBT"/>
    <property type="match status" value="1"/>
</dbReference>
<dbReference type="InterPro" id="IPR004092">
    <property type="entry name" value="Mbt"/>
</dbReference>
<dbReference type="AlphaFoldDB" id="A0A3S5CJY4"/>
<feature type="compositionally biased region" description="Low complexity" evidence="1">
    <location>
        <begin position="306"/>
        <end position="316"/>
    </location>
</feature>
<name>A0A3S5CJY4_9PLAT</name>
<dbReference type="EMBL" id="CAAALY010021350">
    <property type="protein sequence ID" value="VEL14494.1"/>
    <property type="molecule type" value="Genomic_DNA"/>
</dbReference>
<dbReference type="SMART" id="SM00561">
    <property type="entry name" value="MBT"/>
    <property type="match status" value="1"/>
</dbReference>
<proteinExistence type="predicted"/>
<dbReference type="GO" id="GO:0005634">
    <property type="term" value="C:nucleus"/>
    <property type="evidence" value="ECO:0007669"/>
    <property type="project" value="InterPro"/>
</dbReference>
<comment type="caution">
    <text evidence="2">The sequence shown here is derived from an EMBL/GenBank/DDBJ whole genome shotgun (WGS) entry which is preliminary data.</text>
</comment>
<organism evidence="2 3">
    <name type="scientific">Protopolystoma xenopodis</name>
    <dbReference type="NCBI Taxonomy" id="117903"/>
    <lineage>
        <taxon>Eukaryota</taxon>
        <taxon>Metazoa</taxon>
        <taxon>Spiralia</taxon>
        <taxon>Lophotrochozoa</taxon>
        <taxon>Platyhelminthes</taxon>
        <taxon>Monogenea</taxon>
        <taxon>Polyopisthocotylea</taxon>
        <taxon>Polystomatidea</taxon>
        <taxon>Polystomatidae</taxon>
        <taxon>Protopolystoma</taxon>
    </lineage>
</organism>
<feature type="compositionally biased region" description="Basic and acidic residues" evidence="1">
    <location>
        <begin position="281"/>
        <end position="303"/>
    </location>
</feature>
<dbReference type="OrthoDB" id="5917609at2759"/>
<evidence type="ECO:0000313" key="2">
    <source>
        <dbReference type="EMBL" id="VEL14494.1"/>
    </source>
</evidence>
<feature type="region of interest" description="Disordered" evidence="1">
    <location>
        <begin position="276"/>
        <end position="337"/>
    </location>
</feature>
<dbReference type="GO" id="GO:0006355">
    <property type="term" value="P:regulation of DNA-templated transcription"/>
    <property type="evidence" value="ECO:0007669"/>
    <property type="project" value="InterPro"/>
</dbReference>